<gene>
    <name evidence="2" type="ORF">EWE75_16030</name>
</gene>
<dbReference type="Gene3D" id="1.10.700.10">
    <property type="entry name" value="Dioxygenase LigAB, LigA subunit"/>
    <property type="match status" value="1"/>
</dbReference>
<dbReference type="AlphaFoldDB" id="A0A4Q6Y2V5"/>
<dbReference type="NCBIfam" id="NF009919">
    <property type="entry name" value="PRK13379.1"/>
    <property type="match status" value="1"/>
</dbReference>
<name>A0A4Q6Y2V5_9SPHN</name>
<evidence type="ECO:0000313" key="3">
    <source>
        <dbReference type="Proteomes" id="UP000292085"/>
    </source>
</evidence>
<dbReference type="EMBL" id="SGIS01000026">
    <property type="protein sequence ID" value="RZF63426.1"/>
    <property type="molecule type" value="Genomic_DNA"/>
</dbReference>
<accession>A0A4Q6Y2V5</accession>
<dbReference type="RefSeq" id="WP_130159114.1">
    <property type="nucleotide sequence ID" value="NZ_SGIS01000026.1"/>
</dbReference>
<comment type="caution">
    <text evidence="2">The sequence shown here is derived from an EMBL/GenBank/DDBJ whole genome shotgun (WGS) entry which is preliminary data.</text>
</comment>
<dbReference type="Pfam" id="PF07746">
    <property type="entry name" value="LigA"/>
    <property type="match status" value="1"/>
</dbReference>
<proteinExistence type="predicted"/>
<organism evidence="2 3">
    <name type="scientific">Sphingomonas populi</name>
    <dbReference type="NCBI Taxonomy" id="2484750"/>
    <lineage>
        <taxon>Bacteria</taxon>
        <taxon>Pseudomonadati</taxon>
        <taxon>Pseudomonadota</taxon>
        <taxon>Alphaproteobacteria</taxon>
        <taxon>Sphingomonadales</taxon>
        <taxon>Sphingomonadaceae</taxon>
        <taxon>Sphingomonas</taxon>
    </lineage>
</organism>
<evidence type="ECO:0000313" key="2">
    <source>
        <dbReference type="EMBL" id="RZF63426.1"/>
    </source>
</evidence>
<dbReference type="InterPro" id="IPR011986">
    <property type="entry name" value="Xdiol_dOase_LigA"/>
</dbReference>
<keyword evidence="2" id="KW-0223">Dioxygenase</keyword>
<dbReference type="GO" id="GO:0051213">
    <property type="term" value="F:dioxygenase activity"/>
    <property type="evidence" value="ECO:0007669"/>
    <property type="project" value="UniProtKB-KW"/>
</dbReference>
<dbReference type="Proteomes" id="UP000292085">
    <property type="component" value="Unassembled WGS sequence"/>
</dbReference>
<evidence type="ECO:0000259" key="1">
    <source>
        <dbReference type="Pfam" id="PF07746"/>
    </source>
</evidence>
<keyword evidence="2" id="KW-0560">Oxidoreductase</keyword>
<reference evidence="2 3" key="1">
    <citation type="submission" date="2019-02" db="EMBL/GenBank/DDBJ databases">
        <authorList>
            <person name="Li Y."/>
        </authorList>
    </citation>
    <scope>NUCLEOTIDE SEQUENCE [LARGE SCALE GENOMIC DNA]</scope>
    <source>
        <strain evidence="2 3">3-7</strain>
    </source>
</reference>
<dbReference type="SUPFAM" id="SSF48076">
    <property type="entry name" value="LigA subunit of an aromatic-ring-opening dioxygenase LigAB"/>
    <property type="match status" value="1"/>
</dbReference>
<feature type="domain" description="Extradiol ring-cleavage dioxygenase LigAB LigA subunit" evidence="1">
    <location>
        <begin position="32"/>
        <end position="117"/>
    </location>
</feature>
<sequence>MFTQNPQTVGIAELTGTYVFDLRTCNRTLAFNRFFWNMIRPEAREAFWTDEEAAMQAAGLNPDEKALVRARDWLGIVQYGVNFFVLEKWARVVKTTNLEVYAIMRGESFEDFMNTRQVPCSR</sequence>
<dbReference type="InterPro" id="IPR036622">
    <property type="entry name" value="LigA_sf"/>
</dbReference>
<protein>
    <submittedName>
        <fullName evidence="2">Protocatechuate 3,4-dioxygenase</fullName>
    </submittedName>
</protein>
<keyword evidence="3" id="KW-1185">Reference proteome</keyword>
<dbReference type="OrthoDB" id="7864521at2"/>